<dbReference type="InterPro" id="IPR021457">
    <property type="entry name" value="DUF3108"/>
</dbReference>
<proteinExistence type="predicted"/>
<sequence>MLTWKHITPQISNFLPGLAGANRMRLVLLGASLIVGIVGVMPRAQATDIDARFGISIAGIPVGKGTVKASVKGSKYTIDGFAKTSGISKLFIDSKGRAISSGALRGEKLLPSMYALNSKEDKIHNVVQIAMRSGNVSDFSASPPVSRHADRVPLKRVHTRGIVDPLSGLILSVKSNKDKDRVGKSVCDRTIRMFDGRWRYNIELFYKGTKQVRSGNANQYSGPVTRCGARMRFVAGHRPNKKSTKYMESNKDLEAWFVPVGDEPVVAIYRLQIGTMVGRLVLQAREMIVN</sequence>
<organism evidence="1 2">
    <name type="scientific">Cohaesibacter celericrescens</name>
    <dbReference type="NCBI Taxonomy" id="2067669"/>
    <lineage>
        <taxon>Bacteria</taxon>
        <taxon>Pseudomonadati</taxon>
        <taxon>Pseudomonadota</taxon>
        <taxon>Alphaproteobacteria</taxon>
        <taxon>Hyphomicrobiales</taxon>
        <taxon>Cohaesibacteraceae</taxon>
    </lineage>
</organism>
<accession>A0A2N5XUC8</accession>
<keyword evidence="2" id="KW-1185">Reference proteome</keyword>
<dbReference type="EMBL" id="PKUQ01000011">
    <property type="protein sequence ID" value="PLW78104.1"/>
    <property type="molecule type" value="Genomic_DNA"/>
</dbReference>
<dbReference type="AlphaFoldDB" id="A0A2N5XUC8"/>
<evidence type="ECO:0000313" key="2">
    <source>
        <dbReference type="Proteomes" id="UP000234881"/>
    </source>
</evidence>
<comment type="caution">
    <text evidence="1">The sequence shown here is derived from an EMBL/GenBank/DDBJ whole genome shotgun (WGS) entry which is preliminary data.</text>
</comment>
<dbReference type="OrthoDB" id="7630100at2"/>
<evidence type="ECO:0008006" key="3">
    <source>
        <dbReference type="Google" id="ProtNLM"/>
    </source>
</evidence>
<protein>
    <recommendedName>
        <fullName evidence="3">DUF3108 domain-containing protein</fullName>
    </recommendedName>
</protein>
<evidence type="ECO:0000313" key="1">
    <source>
        <dbReference type="EMBL" id="PLW78104.1"/>
    </source>
</evidence>
<dbReference type="Proteomes" id="UP000234881">
    <property type="component" value="Unassembled WGS sequence"/>
</dbReference>
<dbReference type="Pfam" id="PF11306">
    <property type="entry name" value="DUF3108"/>
    <property type="match status" value="1"/>
</dbReference>
<dbReference type="RefSeq" id="WP_101533011.1">
    <property type="nucleotide sequence ID" value="NZ_JBFHIU010000035.1"/>
</dbReference>
<gene>
    <name evidence="1" type="ORF">C0081_06555</name>
</gene>
<name>A0A2N5XUC8_9HYPH</name>
<reference evidence="1 2" key="1">
    <citation type="submission" date="2018-01" db="EMBL/GenBank/DDBJ databases">
        <title>The draft genome sequence of Cohaesibacter sp. H1304.</title>
        <authorList>
            <person name="Wang N.-N."/>
            <person name="Du Z.-J."/>
        </authorList>
    </citation>
    <scope>NUCLEOTIDE SEQUENCE [LARGE SCALE GENOMIC DNA]</scope>
    <source>
        <strain evidence="1 2">H1304</strain>
    </source>
</reference>